<dbReference type="Pfam" id="PF01388">
    <property type="entry name" value="ARID"/>
    <property type="match status" value="1"/>
</dbReference>
<accession>A0AA38W8V2</accession>
<feature type="compositionally biased region" description="Acidic residues" evidence="1">
    <location>
        <begin position="290"/>
        <end position="299"/>
    </location>
</feature>
<name>A0AA38W8V2_9ASTR</name>
<dbReference type="Gene3D" id="1.10.150.60">
    <property type="entry name" value="ARID DNA-binding domain"/>
    <property type="match status" value="1"/>
</dbReference>
<dbReference type="PROSITE" id="PS51011">
    <property type="entry name" value="ARID"/>
    <property type="match status" value="1"/>
</dbReference>
<evidence type="ECO:0000313" key="3">
    <source>
        <dbReference type="EMBL" id="KAJ9539451.1"/>
    </source>
</evidence>
<dbReference type="InterPro" id="IPR036431">
    <property type="entry name" value="ARID_dom_sf"/>
</dbReference>
<feature type="region of interest" description="Disordered" evidence="1">
    <location>
        <begin position="243"/>
        <end position="263"/>
    </location>
</feature>
<dbReference type="CDD" id="cd16100">
    <property type="entry name" value="ARID"/>
    <property type="match status" value="1"/>
</dbReference>
<sequence length="309" mass="35112">MTQFLEGPAREIKWGSTKLEDKGFSYKHDMKKILDDCIKCAKRSGNIGSFQSQQLVSERHDDTEGLNQDKEKAIRAMMRYYDTLYFKDCSIVTEGKSSNTPSKDEFESMIGFLIMVNEQEIDEGCKGLVADHFEKMVKWFYRDFMYCEERPTPVRINNTDVCLLDLYVTVKGMKGHTRVSTKNEWPQVASAMGFPKNCADDFMECYSTHLSLLEAYYNVARNYSSEELVPELAEYGTKSRLTEGETAQELVGSNGRRMDGEEDDDMHGIIEYDDGDTLVISFEGPQASSDGEEDAVPDSDDGKTILMID</sequence>
<protein>
    <recommendedName>
        <fullName evidence="2">ARID domain-containing protein</fullName>
    </recommendedName>
</protein>
<dbReference type="EMBL" id="JARYMX010000008">
    <property type="protein sequence ID" value="KAJ9539451.1"/>
    <property type="molecule type" value="Genomic_DNA"/>
</dbReference>
<organism evidence="3 4">
    <name type="scientific">Centaurea solstitialis</name>
    <name type="common">yellow star-thistle</name>
    <dbReference type="NCBI Taxonomy" id="347529"/>
    <lineage>
        <taxon>Eukaryota</taxon>
        <taxon>Viridiplantae</taxon>
        <taxon>Streptophyta</taxon>
        <taxon>Embryophyta</taxon>
        <taxon>Tracheophyta</taxon>
        <taxon>Spermatophyta</taxon>
        <taxon>Magnoliopsida</taxon>
        <taxon>eudicotyledons</taxon>
        <taxon>Gunneridae</taxon>
        <taxon>Pentapetalae</taxon>
        <taxon>asterids</taxon>
        <taxon>campanulids</taxon>
        <taxon>Asterales</taxon>
        <taxon>Asteraceae</taxon>
        <taxon>Carduoideae</taxon>
        <taxon>Cardueae</taxon>
        <taxon>Centaureinae</taxon>
        <taxon>Centaurea</taxon>
    </lineage>
</organism>
<comment type="caution">
    <text evidence="3">The sequence shown here is derived from an EMBL/GenBank/DDBJ whole genome shotgun (WGS) entry which is preliminary data.</text>
</comment>
<evidence type="ECO:0000313" key="4">
    <source>
        <dbReference type="Proteomes" id="UP001172457"/>
    </source>
</evidence>
<keyword evidence="4" id="KW-1185">Reference proteome</keyword>
<dbReference type="AlphaFoldDB" id="A0AA38W8V2"/>
<feature type="domain" description="ARID" evidence="2">
    <location>
        <begin position="127"/>
        <end position="218"/>
    </location>
</feature>
<dbReference type="PANTHER" id="PTHR46410:SF26">
    <property type="entry name" value="BULB-TYPE LECTIN DOMAIN-CONTAINING PROTEIN-RELATED"/>
    <property type="match status" value="1"/>
</dbReference>
<dbReference type="PANTHER" id="PTHR46410">
    <property type="entry name" value="AT-RICH INTERACTIVE DOMAIN-CONTAINING PROTEIN 2"/>
    <property type="match status" value="1"/>
</dbReference>
<evidence type="ECO:0000259" key="2">
    <source>
        <dbReference type="PROSITE" id="PS51011"/>
    </source>
</evidence>
<reference evidence="3" key="1">
    <citation type="submission" date="2023-03" db="EMBL/GenBank/DDBJ databases">
        <title>Chromosome-scale reference genome and RAD-based genetic map of yellow starthistle (Centaurea solstitialis) reveal putative structural variation and QTLs associated with invader traits.</title>
        <authorList>
            <person name="Reatini B."/>
            <person name="Cang F.A."/>
            <person name="Jiang Q."/>
            <person name="Mckibben M.T.W."/>
            <person name="Barker M.S."/>
            <person name="Rieseberg L.H."/>
            <person name="Dlugosch K.M."/>
        </authorList>
    </citation>
    <scope>NUCLEOTIDE SEQUENCE</scope>
    <source>
        <strain evidence="3">CAN-66</strain>
        <tissue evidence="3">Leaf</tissue>
    </source>
</reference>
<gene>
    <name evidence="3" type="ORF">OSB04_032184</name>
</gene>
<dbReference type="SUPFAM" id="SSF46774">
    <property type="entry name" value="ARID-like"/>
    <property type="match status" value="1"/>
</dbReference>
<feature type="region of interest" description="Disordered" evidence="1">
    <location>
        <begin position="281"/>
        <end position="309"/>
    </location>
</feature>
<dbReference type="InterPro" id="IPR001606">
    <property type="entry name" value="ARID_dom"/>
</dbReference>
<dbReference type="Proteomes" id="UP001172457">
    <property type="component" value="Chromosome 8"/>
</dbReference>
<dbReference type="GO" id="GO:0003677">
    <property type="term" value="F:DNA binding"/>
    <property type="evidence" value="ECO:0007669"/>
    <property type="project" value="InterPro"/>
</dbReference>
<proteinExistence type="predicted"/>
<evidence type="ECO:0000256" key="1">
    <source>
        <dbReference type="SAM" id="MobiDB-lite"/>
    </source>
</evidence>